<evidence type="ECO:0000256" key="1">
    <source>
        <dbReference type="ARBA" id="ARBA00011073"/>
    </source>
</evidence>
<name>A0A7X0MJE5_9SPHI</name>
<feature type="domain" description="Peptidase S8/S53" evidence="6">
    <location>
        <begin position="160"/>
        <end position="444"/>
    </location>
</feature>
<protein>
    <submittedName>
        <fullName evidence="8">Uncharacterized protein</fullName>
    </submittedName>
</protein>
<dbReference type="Pfam" id="PF18962">
    <property type="entry name" value="Por_Secre_tail"/>
    <property type="match status" value="1"/>
</dbReference>
<dbReference type="SUPFAM" id="SSF49785">
    <property type="entry name" value="Galactose-binding domain-like"/>
    <property type="match status" value="1"/>
</dbReference>
<dbReference type="PROSITE" id="PS51892">
    <property type="entry name" value="SUBTILASE"/>
    <property type="match status" value="1"/>
</dbReference>
<dbReference type="PROSITE" id="PS00138">
    <property type="entry name" value="SUBTILASE_SER"/>
    <property type="match status" value="1"/>
</dbReference>
<dbReference type="GO" id="GO:0004252">
    <property type="term" value="F:serine-type endopeptidase activity"/>
    <property type="evidence" value="ECO:0007669"/>
    <property type="project" value="InterPro"/>
</dbReference>
<dbReference type="InterPro" id="IPR023828">
    <property type="entry name" value="Peptidase_S8_Ser-AS"/>
</dbReference>
<dbReference type="InterPro" id="IPR051048">
    <property type="entry name" value="Peptidase_S8/S53_subtilisin"/>
</dbReference>
<dbReference type="EMBL" id="JACHCC010000009">
    <property type="protein sequence ID" value="MBB6501392.1"/>
    <property type="molecule type" value="Genomic_DNA"/>
</dbReference>
<keyword evidence="2" id="KW-0645">Protease</keyword>
<dbReference type="SUPFAM" id="SSF52743">
    <property type="entry name" value="Subtilisin-like"/>
    <property type="match status" value="1"/>
</dbReference>
<organism evidence="8 9">
    <name type="scientific">Pedobacter cryoconitis</name>
    <dbReference type="NCBI Taxonomy" id="188932"/>
    <lineage>
        <taxon>Bacteria</taxon>
        <taxon>Pseudomonadati</taxon>
        <taxon>Bacteroidota</taxon>
        <taxon>Sphingobacteriia</taxon>
        <taxon>Sphingobacteriales</taxon>
        <taxon>Sphingobacteriaceae</taxon>
        <taxon>Pedobacter</taxon>
    </lineage>
</organism>
<dbReference type="InterPro" id="IPR008979">
    <property type="entry name" value="Galactose-bd-like_sf"/>
</dbReference>
<dbReference type="Gene3D" id="3.40.50.200">
    <property type="entry name" value="Peptidase S8/S53 domain"/>
    <property type="match status" value="1"/>
</dbReference>
<evidence type="ECO:0000256" key="2">
    <source>
        <dbReference type="ARBA" id="ARBA00022670"/>
    </source>
</evidence>
<gene>
    <name evidence="8" type="ORF">HDF25_003559</name>
</gene>
<dbReference type="RefSeq" id="WP_184627086.1">
    <property type="nucleotide sequence ID" value="NZ_JACHCC010000009.1"/>
</dbReference>
<comment type="caution">
    <text evidence="5">Lacks conserved residue(s) required for the propagation of feature annotation.</text>
</comment>
<evidence type="ECO:0000256" key="4">
    <source>
        <dbReference type="ARBA" id="ARBA00022825"/>
    </source>
</evidence>
<feature type="domain" description="Secretion system C-terminal sorting" evidence="7">
    <location>
        <begin position="613"/>
        <end position="688"/>
    </location>
</feature>
<dbReference type="AlphaFoldDB" id="A0A7X0MJE5"/>
<evidence type="ECO:0000313" key="8">
    <source>
        <dbReference type="EMBL" id="MBB6501392.1"/>
    </source>
</evidence>
<dbReference type="PANTHER" id="PTHR43399:SF4">
    <property type="entry name" value="CELL WALL-ASSOCIATED PROTEASE"/>
    <property type="match status" value="1"/>
</dbReference>
<dbReference type="Proteomes" id="UP000521017">
    <property type="component" value="Unassembled WGS sequence"/>
</dbReference>
<evidence type="ECO:0000259" key="6">
    <source>
        <dbReference type="Pfam" id="PF00082"/>
    </source>
</evidence>
<reference evidence="8 9" key="1">
    <citation type="submission" date="2020-08" db="EMBL/GenBank/DDBJ databases">
        <title>Genomic Encyclopedia of Type Strains, Phase IV (KMG-V): Genome sequencing to study the core and pangenomes of soil and plant-associated prokaryotes.</title>
        <authorList>
            <person name="Whitman W."/>
        </authorList>
    </citation>
    <scope>NUCLEOTIDE SEQUENCE [LARGE SCALE GENOMIC DNA]</scope>
    <source>
        <strain evidence="8 9">M2T3</strain>
    </source>
</reference>
<dbReference type="CDD" id="cd04842">
    <property type="entry name" value="Peptidases_S8_Kp43_protease"/>
    <property type="match status" value="1"/>
</dbReference>
<evidence type="ECO:0000256" key="3">
    <source>
        <dbReference type="ARBA" id="ARBA00022801"/>
    </source>
</evidence>
<keyword evidence="4" id="KW-0720">Serine protease</keyword>
<sequence length="691" mass="74152">MINSLYLRKYVISILFSTSITISTVSAQQIIMPNVTNATFLKENGTMLLNTANSQRIAAFSTAARKGWALTKKDRSGSVMRLQRMDDAGLPVYFMTTNNTIAAGTTRTNKLYNGGGLGLALNGSSIPSGKIAIWDSDAVLASHVEFAGGRIEVRDGTTTTAVHSTHVAGTMMAAGVNPVARGMAFGLPKLYSFDFDNDTPEMSQNAAGLLISNHSYGAVAGWSLNTDVNPERWEFYAAPGQNEDYKFGYYDTQSADWDKICYNAPYYLPVKSAGNNRSVNGPPIGTTYYRYNSDKVMADAGKRPAGLSDNDSYDNISTYGTAKNILTVGAINPVGNGPYNPQNIQVASFSSWGPTDDGRIKPDLVADGVRVTSTSNTSDNSYTILSGTSMATPNVSGSLILLQELYSRQNNASYMRSATLKAIAIGTAAEAGNAPGPDYSYGWGLLNMEAAAQAILDDHLKSKIAENVLSQGEQQYIEVTAQGGTPLTATICWTDPEAVPVSTLNALNNPVPRLINDLDLRAVQGSATYYPWTLNPADPSAAAGKGDNTRDNVEQVKIDDPKAGGLYKFNISHKGTLKRGGQAYSILVTGISGDATFASTKIPGDDPGMNMVLYPVPAANQININFTVAQKSEVNLSLINISGQQLYNEKKSDFQGLYYSQIDLSGYTSGLYFMVIKIGQSSYTKKFVCVK</sequence>
<comment type="caution">
    <text evidence="8">The sequence shown here is derived from an EMBL/GenBank/DDBJ whole genome shotgun (WGS) entry which is preliminary data.</text>
</comment>
<dbReference type="Pfam" id="PF00082">
    <property type="entry name" value="Peptidase_S8"/>
    <property type="match status" value="1"/>
</dbReference>
<dbReference type="PRINTS" id="PR00723">
    <property type="entry name" value="SUBTILISIN"/>
</dbReference>
<dbReference type="InterPro" id="IPR015500">
    <property type="entry name" value="Peptidase_S8_subtilisin-rel"/>
</dbReference>
<evidence type="ECO:0000313" key="9">
    <source>
        <dbReference type="Proteomes" id="UP000521017"/>
    </source>
</evidence>
<dbReference type="InterPro" id="IPR026444">
    <property type="entry name" value="Secre_tail"/>
</dbReference>
<proteinExistence type="inferred from homology"/>
<evidence type="ECO:0000259" key="7">
    <source>
        <dbReference type="Pfam" id="PF18962"/>
    </source>
</evidence>
<accession>A0A7X0MJE5</accession>
<dbReference type="NCBIfam" id="TIGR04183">
    <property type="entry name" value="Por_Secre_tail"/>
    <property type="match status" value="1"/>
</dbReference>
<evidence type="ECO:0000256" key="5">
    <source>
        <dbReference type="PROSITE-ProRule" id="PRU01240"/>
    </source>
</evidence>
<dbReference type="InterPro" id="IPR000209">
    <property type="entry name" value="Peptidase_S8/S53_dom"/>
</dbReference>
<dbReference type="InterPro" id="IPR034058">
    <property type="entry name" value="TagA/B/C/D_pept_dom"/>
</dbReference>
<comment type="similarity">
    <text evidence="1 5">Belongs to the peptidase S8 family.</text>
</comment>
<dbReference type="PANTHER" id="PTHR43399">
    <property type="entry name" value="SUBTILISIN-RELATED"/>
    <property type="match status" value="1"/>
</dbReference>
<keyword evidence="3" id="KW-0378">Hydrolase</keyword>
<dbReference type="InterPro" id="IPR036852">
    <property type="entry name" value="Peptidase_S8/S53_dom_sf"/>
</dbReference>
<dbReference type="Gene3D" id="2.60.120.380">
    <property type="match status" value="1"/>
</dbReference>
<dbReference type="GO" id="GO:0006508">
    <property type="term" value="P:proteolysis"/>
    <property type="evidence" value="ECO:0007669"/>
    <property type="project" value="UniProtKB-KW"/>
</dbReference>